<proteinExistence type="predicted"/>
<organism evidence="1 2">
    <name type="scientific">Paraliobacillus ryukyuensis</name>
    <dbReference type="NCBI Taxonomy" id="200904"/>
    <lineage>
        <taxon>Bacteria</taxon>
        <taxon>Bacillati</taxon>
        <taxon>Bacillota</taxon>
        <taxon>Bacilli</taxon>
        <taxon>Bacillales</taxon>
        <taxon>Bacillaceae</taxon>
        <taxon>Paraliobacillus</taxon>
    </lineage>
</organism>
<accession>A0A366EBH1</accession>
<gene>
    <name evidence="1" type="ORF">DES48_10396</name>
</gene>
<dbReference type="CDD" id="cd05403">
    <property type="entry name" value="NT_KNTase_like"/>
    <property type="match status" value="1"/>
</dbReference>
<evidence type="ECO:0000313" key="2">
    <source>
        <dbReference type="Proteomes" id="UP000252254"/>
    </source>
</evidence>
<dbReference type="InterPro" id="IPR043519">
    <property type="entry name" value="NT_sf"/>
</dbReference>
<dbReference type="STRING" id="200904.GCA_900168775_03351"/>
<dbReference type="EMBL" id="QNRI01000003">
    <property type="protein sequence ID" value="RBO99770.1"/>
    <property type="molecule type" value="Genomic_DNA"/>
</dbReference>
<dbReference type="AlphaFoldDB" id="A0A366EBH1"/>
<dbReference type="RefSeq" id="WP_113867891.1">
    <property type="nucleotide sequence ID" value="NZ_BAABQN010000011.1"/>
</dbReference>
<comment type="caution">
    <text evidence="1">The sequence shown here is derived from an EMBL/GenBank/DDBJ whole genome shotgun (WGS) entry which is preliminary data.</text>
</comment>
<sequence>MERKPALEAAKQFVHTNFSTCEVALLAGSVARNEATATSDLDIVIIDDTLPNSYRESVVSDGWPIEVFAHNSISYQNFYALDAMEGKTTLARMVADGIIIRDNGTVKVMKQQAYDHMIQGPAPWSAETIKIQRYELTDLIDDLQGAQQREEEICIVLSIASTLQEFYLRINRQWVGGSKWIYRELKKYDASFAATYIEALEAFYQQGDKQPIIALVDQVLAPYGGRLFDGFSLGKE</sequence>
<dbReference type="Proteomes" id="UP000252254">
    <property type="component" value="Unassembled WGS sequence"/>
</dbReference>
<name>A0A366EBH1_9BACI</name>
<dbReference type="Gene3D" id="3.30.460.10">
    <property type="entry name" value="Beta Polymerase, domain 2"/>
    <property type="match status" value="1"/>
</dbReference>
<dbReference type="SUPFAM" id="SSF81301">
    <property type="entry name" value="Nucleotidyltransferase"/>
    <property type="match status" value="1"/>
</dbReference>
<dbReference type="OrthoDB" id="43980at2"/>
<keyword evidence="2" id="KW-1185">Reference proteome</keyword>
<reference evidence="1 2" key="1">
    <citation type="submission" date="2018-06" db="EMBL/GenBank/DDBJ databases">
        <title>Genomic Encyclopedia of Type Strains, Phase IV (KMG-IV): sequencing the most valuable type-strain genomes for metagenomic binning, comparative biology and taxonomic classification.</title>
        <authorList>
            <person name="Goeker M."/>
        </authorList>
    </citation>
    <scope>NUCLEOTIDE SEQUENCE [LARGE SCALE GENOMIC DNA]</scope>
    <source>
        <strain evidence="1 2">DSM 15140</strain>
    </source>
</reference>
<evidence type="ECO:0000313" key="1">
    <source>
        <dbReference type="EMBL" id="RBO99770.1"/>
    </source>
</evidence>
<evidence type="ECO:0008006" key="3">
    <source>
        <dbReference type="Google" id="ProtNLM"/>
    </source>
</evidence>
<protein>
    <recommendedName>
        <fullName evidence="3">Nucleotidyltransferase-like protein</fullName>
    </recommendedName>
</protein>